<reference evidence="2" key="1">
    <citation type="submission" date="2022-11" db="UniProtKB">
        <authorList>
            <consortium name="WormBaseParasite"/>
        </authorList>
    </citation>
    <scope>IDENTIFICATION</scope>
</reference>
<evidence type="ECO:0000313" key="2">
    <source>
        <dbReference type="WBParaSite" id="nRc.2.0.1.t27482-RA"/>
    </source>
</evidence>
<dbReference type="WBParaSite" id="nRc.2.0.1.t27482-RA">
    <property type="protein sequence ID" value="nRc.2.0.1.t27482-RA"/>
    <property type="gene ID" value="nRc.2.0.1.g27482"/>
</dbReference>
<accession>A0A915JN20</accession>
<evidence type="ECO:0000313" key="1">
    <source>
        <dbReference type="Proteomes" id="UP000887565"/>
    </source>
</evidence>
<protein>
    <submittedName>
        <fullName evidence="2">Uncharacterized protein</fullName>
    </submittedName>
</protein>
<name>A0A915JN20_ROMCU</name>
<dbReference type="AlphaFoldDB" id="A0A915JN20"/>
<keyword evidence="1" id="KW-1185">Reference proteome</keyword>
<dbReference type="Proteomes" id="UP000887565">
    <property type="component" value="Unplaced"/>
</dbReference>
<organism evidence="1 2">
    <name type="scientific">Romanomermis culicivorax</name>
    <name type="common">Nematode worm</name>
    <dbReference type="NCBI Taxonomy" id="13658"/>
    <lineage>
        <taxon>Eukaryota</taxon>
        <taxon>Metazoa</taxon>
        <taxon>Ecdysozoa</taxon>
        <taxon>Nematoda</taxon>
        <taxon>Enoplea</taxon>
        <taxon>Dorylaimia</taxon>
        <taxon>Mermithida</taxon>
        <taxon>Mermithoidea</taxon>
        <taxon>Mermithidae</taxon>
        <taxon>Romanomermis</taxon>
    </lineage>
</organism>
<sequence length="28" mass="3290">MPVTLRLRPRQIDLCSATVIRLQLRKIV</sequence>
<proteinExistence type="predicted"/>